<dbReference type="PROSITE" id="PS51112">
    <property type="entry name" value="AMMECR1"/>
    <property type="match status" value="1"/>
</dbReference>
<dbReference type="SUPFAM" id="SSF143447">
    <property type="entry name" value="AMMECR1-like"/>
    <property type="match status" value="1"/>
</dbReference>
<dbReference type="Gene3D" id="3.30.700.20">
    <property type="entry name" value="Hypothetical protein ph0010, domain 1"/>
    <property type="match status" value="1"/>
</dbReference>
<feature type="domain" description="AMMECR1" evidence="1">
    <location>
        <begin position="1"/>
        <end position="226"/>
    </location>
</feature>
<evidence type="ECO:0000313" key="2">
    <source>
        <dbReference type="EMBL" id="POS85880.1"/>
    </source>
</evidence>
<dbReference type="Pfam" id="PF01871">
    <property type="entry name" value="AMMECR1"/>
    <property type="match status" value="1"/>
</dbReference>
<dbReference type="Proteomes" id="UP000237438">
    <property type="component" value="Unassembled WGS sequence"/>
</dbReference>
<reference evidence="2 3" key="1">
    <citation type="submission" date="2017-10" db="EMBL/GenBank/DDBJ databases">
        <title>Development of genomic resources for the powdery mildew, Erysiphe pulchra.</title>
        <authorList>
            <person name="Wadl P.A."/>
            <person name="Mack B.M."/>
            <person name="Moore G."/>
            <person name="Beltz S.B."/>
        </authorList>
    </citation>
    <scope>NUCLEOTIDE SEQUENCE [LARGE SCALE GENOMIC DNA]</scope>
    <source>
        <strain evidence="2">Cflorida</strain>
    </source>
</reference>
<keyword evidence="3" id="KW-1185">Reference proteome</keyword>
<dbReference type="PANTHER" id="PTHR13016">
    <property type="entry name" value="AMMECR1 HOMOLOG"/>
    <property type="match status" value="1"/>
</dbReference>
<sequence length="246" mass="28005">MATPQHCVHCFETLAATFEKREALSLEEIEESWIDYLHAPSPDSTKSKFLSARATIPSLQASVPNAPIFVTWDIVSPLDSNKLSLRGCIGTFESSPLDESLPSYALTSALHDPRFPPIALHELPNLSVSVTLLHDFETCNDPMDWVLGRHGIRVHVRAKKKSWNSCYLPNVAVDQGWDQEQCVFNCMQKSGWDGTKLTWRTVDEIKVIRFQGSKASMNFKEWKDWRDWIDTQPSGKENSKRRKNSK</sequence>
<dbReference type="OrthoDB" id="24630at2759"/>
<proteinExistence type="predicted"/>
<dbReference type="EMBL" id="PEDP01000468">
    <property type="protein sequence ID" value="POS85880.1"/>
    <property type="molecule type" value="Genomic_DNA"/>
</dbReference>
<evidence type="ECO:0000313" key="3">
    <source>
        <dbReference type="Proteomes" id="UP000237438"/>
    </source>
</evidence>
<dbReference type="InterPro" id="IPR023473">
    <property type="entry name" value="AMMECR1"/>
</dbReference>
<dbReference type="InterPro" id="IPR027485">
    <property type="entry name" value="AMMECR1_N"/>
</dbReference>
<organism evidence="2 3">
    <name type="scientific">Erysiphe pulchra</name>
    <dbReference type="NCBI Taxonomy" id="225359"/>
    <lineage>
        <taxon>Eukaryota</taxon>
        <taxon>Fungi</taxon>
        <taxon>Dikarya</taxon>
        <taxon>Ascomycota</taxon>
        <taxon>Pezizomycotina</taxon>
        <taxon>Leotiomycetes</taxon>
        <taxon>Erysiphales</taxon>
        <taxon>Erysiphaceae</taxon>
        <taxon>Erysiphe</taxon>
    </lineage>
</organism>
<comment type="caution">
    <text evidence="2">The sequence shown here is derived from an EMBL/GenBank/DDBJ whole genome shotgun (WGS) entry which is preliminary data.</text>
</comment>
<dbReference type="PANTHER" id="PTHR13016:SF0">
    <property type="entry name" value="AMME SYNDROME CANDIDATE GENE 1 PROTEIN"/>
    <property type="match status" value="1"/>
</dbReference>
<dbReference type="NCBIfam" id="TIGR00296">
    <property type="entry name" value="TIGR00296 family protein"/>
    <property type="match status" value="1"/>
</dbReference>
<name>A0A2S4PV27_9PEZI</name>
<dbReference type="STRING" id="225359.A0A2S4PV27"/>
<dbReference type="InterPro" id="IPR036071">
    <property type="entry name" value="AMMECR1_dom_sf"/>
</dbReference>
<dbReference type="InterPro" id="IPR002733">
    <property type="entry name" value="AMMECR1_domain"/>
</dbReference>
<dbReference type="AlphaFoldDB" id="A0A2S4PV27"/>
<evidence type="ECO:0000259" key="1">
    <source>
        <dbReference type="PROSITE" id="PS51112"/>
    </source>
</evidence>
<gene>
    <name evidence="2" type="ORF">EPUL_004379</name>
</gene>
<protein>
    <recommendedName>
        <fullName evidence="1">AMMECR1 domain-containing protein</fullName>
    </recommendedName>
</protein>
<accession>A0A2S4PV27</accession>